<sequence>MIARDHLTLSAALDAVVAQAGHDGSGRGIPRQGVCARVAKDGVCPAGRNRGCAGGVGNGAAHRVAGTAKAGCRIGADGGVGAIGHGQEIRGDGAGQGDHRIGNPITVRVDGQNGIATGIADRDMTIVKPAPCHGDGVAFGGRIRDREIGNRIAVQIGRLIDEQINPGATGQGIASLAATQAVIISAAIQAVIVCPARKGVLSGLATQRVVVAATDQVVIIDAALKQVIARPATEGVIAALSSQGIATGIARNIIIAVAAQDQVMILPPIKLVGLGAARQGVIARSAIQLVRAGITAQRVIARIPVQDIVPLIADQRIIVGPAAQRVRACLRDHGIRAGPAIGKIPCACADINRVFARAAIDAV</sequence>
<keyword evidence="2" id="KW-1185">Reference proteome</keyword>
<dbReference type="AlphaFoldDB" id="A0A2R8CGC6"/>
<protein>
    <submittedName>
        <fullName evidence="1">Uncharacterized protein</fullName>
    </submittedName>
</protein>
<evidence type="ECO:0000313" key="1">
    <source>
        <dbReference type="EMBL" id="SPJ31308.1"/>
    </source>
</evidence>
<accession>A0A2R8CGC6</accession>
<dbReference type="Proteomes" id="UP000244898">
    <property type="component" value="Unassembled WGS sequence"/>
</dbReference>
<proteinExistence type="predicted"/>
<evidence type="ECO:0000313" key="2">
    <source>
        <dbReference type="Proteomes" id="UP000244898"/>
    </source>
</evidence>
<name>A0A2R8CGC6_9RHOB</name>
<gene>
    <name evidence="1" type="ORF">TRM7615_04851</name>
</gene>
<reference evidence="2" key="1">
    <citation type="submission" date="2018-03" db="EMBL/GenBank/DDBJ databases">
        <authorList>
            <person name="Rodrigo-Torres L."/>
            <person name="Arahal R. D."/>
            <person name="Lucena T."/>
        </authorList>
    </citation>
    <scope>NUCLEOTIDE SEQUENCE [LARGE SCALE GENOMIC DNA]</scope>
    <source>
        <strain evidence="2">CECT 7615</strain>
    </source>
</reference>
<organism evidence="1 2">
    <name type="scientific">Falsiruegeria mediterranea M17</name>
    <dbReference type="NCBI Taxonomy" id="1200281"/>
    <lineage>
        <taxon>Bacteria</taxon>
        <taxon>Pseudomonadati</taxon>
        <taxon>Pseudomonadota</taxon>
        <taxon>Alphaproteobacteria</taxon>
        <taxon>Rhodobacterales</taxon>
        <taxon>Roseobacteraceae</taxon>
        <taxon>Falsiruegeria</taxon>
    </lineage>
</organism>
<dbReference type="EMBL" id="ONZG01000019">
    <property type="protein sequence ID" value="SPJ31308.1"/>
    <property type="molecule type" value="Genomic_DNA"/>
</dbReference>